<dbReference type="AlphaFoldDB" id="A0A075R668"/>
<keyword evidence="2" id="KW-1185">Reference proteome</keyword>
<name>A0A075R668_BRELA</name>
<dbReference type="Gene3D" id="3.40.50.300">
    <property type="entry name" value="P-loop containing nucleotide triphosphate hydrolases"/>
    <property type="match status" value="1"/>
</dbReference>
<dbReference type="eggNOG" id="COG0572">
    <property type="taxonomic scope" value="Bacteria"/>
</dbReference>
<dbReference type="RefSeq" id="WP_003335826.1">
    <property type="nucleotide sequence ID" value="NZ_CP007806.1"/>
</dbReference>
<accession>A0A075R668</accession>
<dbReference type="NCBIfam" id="NF006085">
    <property type="entry name" value="PRK08233.1"/>
    <property type="match status" value="1"/>
</dbReference>
<sequence length="175" mass="20029">MKQKPIVIAIAAVSGGGKTTVAKNVASKLNDARTIHFDDYDIEGPSDIGRWVEESASYDDWNVEPIVNDIKSLVHESNVQYIIVDYPFSYLNKQMKELIDHSFYIDTPLDIAMARRFLREPMDSINDVIDDYELYLEVGRKAYKLMENKVKPDADYIIDGQLPLDEIVKEILNNL</sequence>
<dbReference type="STRING" id="1042163.BRLA_c029770"/>
<dbReference type="KEGG" id="blr:BRLA_c029770"/>
<proteinExistence type="predicted"/>
<evidence type="ECO:0000313" key="2">
    <source>
        <dbReference type="Proteomes" id="UP000005850"/>
    </source>
</evidence>
<keyword evidence="1" id="KW-0418">Kinase</keyword>
<keyword evidence="1" id="KW-0808">Transferase</keyword>
<gene>
    <name evidence="1" type="ORF">BRLA_c029770</name>
</gene>
<dbReference type="SUPFAM" id="SSF52540">
    <property type="entry name" value="P-loop containing nucleoside triphosphate hydrolases"/>
    <property type="match status" value="1"/>
</dbReference>
<protein>
    <submittedName>
        <fullName evidence="1">Uridine/cytidine kinase</fullName>
    </submittedName>
</protein>
<reference evidence="1 2" key="1">
    <citation type="journal article" date="2011" name="J. Bacteriol.">
        <title>Genome sequence of Brevibacillus laterosporus LMG 15441, a pathogen of invertebrates.</title>
        <authorList>
            <person name="Djukic M."/>
            <person name="Poehlein A."/>
            <person name="Thurmer A."/>
            <person name="Daniel R."/>
        </authorList>
    </citation>
    <scope>NUCLEOTIDE SEQUENCE [LARGE SCALE GENOMIC DNA]</scope>
    <source>
        <strain evidence="1 2">LMG 15441</strain>
    </source>
</reference>
<dbReference type="HOGENOM" id="CLU_114033_0_0_9"/>
<organism evidence="1 2">
    <name type="scientific">Brevibacillus laterosporus LMG 15441</name>
    <dbReference type="NCBI Taxonomy" id="1042163"/>
    <lineage>
        <taxon>Bacteria</taxon>
        <taxon>Bacillati</taxon>
        <taxon>Bacillota</taxon>
        <taxon>Bacilli</taxon>
        <taxon>Bacillales</taxon>
        <taxon>Paenibacillaceae</taxon>
        <taxon>Brevibacillus</taxon>
    </lineage>
</organism>
<dbReference type="EMBL" id="CP007806">
    <property type="protein sequence ID" value="AIG27289.1"/>
    <property type="molecule type" value="Genomic_DNA"/>
</dbReference>
<dbReference type="GO" id="GO:0016301">
    <property type="term" value="F:kinase activity"/>
    <property type="evidence" value="ECO:0007669"/>
    <property type="project" value="UniProtKB-KW"/>
</dbReference>
<evidence type="ECO:0000313" key="1">
    <source>
        <dbReference type="EMBL" id="AIG27289.1"/>
    </source>
</evidence>
<dbReference type="InterPro" id="IPR027417">
    <property type="entry name" value="P-loop_NTPase"/>
</dbReference>
<dbReference type="Proteomes" id="UP000005850">
    <property type="component" value="Chromosome"/>
</dbReference>